<keyword evidence="3" id="KW-1185">Reference proteome</keyword>
<protein>
    <recommendedName>
        <fullName evidence="5">YbjN domain-containing protein</fullName>
    </recommendedName>
</protein>
<dbReference type="EMBL" id="MVHD01000003">
    <property type="protein sequence ID" value="OQZ92972.1"/>
    <property type="molecule type" value="Genomic_DNA"/>
</dbReference>
<comment type="caution">
    <text evidence="1">The sequence shown here is derived from an EMBL/GenBank/DDBJ whole genome shotgun (WGS) entry which is preliminary data.</text>
</comment>
<evidence type="ECO:0000313" key="2">
    <source>
        <dbReference type="EMBL" id="OQZ92972.1"/>
    </source>
</evidence>
<reference evidence="2 3" key="1">
    <citation type="submission" date="2017-02" db="EMBL/GenBank/DDBJ databases">
        <title>The new phylogeny of genus Mycobacterium.</title>
        <authorList>
            <person name="Tortoli E."/>
            <person name="Trovato A."/>
            <person name="Cirillo D.M."/>
        </authorList>
    </citation>
    <scope>NUCLEOTIDE SEQUENCE [LARGE SCALE GENOMIC DNA]</scope>
    <source>
        <strain evidence="2 3">DSM 45230</strain>
    </source>
</reference>
<sequence>MTSEPLCANLVERYLRTRGSRYFRGQHDGEFFYVANTRPRRLHVHLEVCPTHGDVLMVRVAPACFFPATARPCLMHFADTWNRQDREVIAIVHGSSDPQRIGVVARRSQWIRGNLKHFDDFATFVDTVIADAIDLFGQLDPAVEIADLPSTAPPLVCDAG</sequence>
<dbReference type="EMBL" id="JACKVH010000008">
    <property type="protein sequence ID" value="MCV7377601.1"/>
    <property type="molecule type" value="Genomic_DNA"/>
</dbReference>
<dbReference type="Proteomes" id="UP000192319">
    <property type="component" value="Unassembled WGS sequence"/>
</dbReference>
<evidence type="ECO:0000313" key="4">
    <source>
        <dbReference type="Proteomes" id="UP001141650"/>
    </source>
</evidence>
<proteinExistence type="predicted"/>
<reference evidence="1" key="3">
    <citation type="journal article" date="2022" name="BMC Genomics">
        <title>Comparative genome analysis of mycobacteria focusing on tRNA and non-coding RNA.</title>
        <authorList>
            <person name="Behra P.R.K."/>
            <person name="Pettersson B.M.F."/>
            <person name="Ramesh M."/>
            <person name="Das S."/>
            <person name="Dasgupta S."/>
            <person name="Kirsebom L.A."/>
        </authorList>
    </citation>
    <scope>NUCLEOTIDE SEQUENCE</scope>
    <source>
        <strain evidence="1">CCUG 55640</strain>
    </source>
</reference>
<reference evidence="1" key="2">
    <citation type="submission" date="2020-07" db="EMBL/GenBank/DDBJ databases">
        <authorList>
            <person name="Pettersson B.M.F."/>
            <person name="Behra P.R.K."/>
            <person name="Ramesh M."/>
            <person name="Das S."/>
            <person name="Dasgupta S."/>
            <person name="Kirsebom L.A."/>
        </authorList>
    </citation>
    <scope>NUCLEOTIDE SEQUENCE</scope>
    <source>
        <strain evidence="1">CCUG 55640</strain>
    </source>
</reference>
<dbReference type="AlphaFoldDB" id="A0AA41XJX6"/>
<evidence type="ECO:0000313" key="3">
    <source>
        <dbReference type="Proteomes" id="UP000192319"/>
    </source>
</evidence>
<name>A0AA41XJX6_9MYCO</name>
<gene>
    <name evidence="2" type="ORF">BST11_02975</name>
    <name evidence="1" type="ORF">H7K38_02910</name>
</gene>
<evidence type="ECO:0008006" key="5">
    <source>
        <dbReference type="Google" id="ProtNLM"/>
    </source>
</evidence>
<organism evidence="1 4">
    <name type="scientific">Mycobacterium alsense</name>
    <dbReference type="NCBI Taxonomy" id="324058"/>
    <lineage>
        <taxon>Bacteria</taxon>
        <taxon>Bacillati</taxon>
        <taxon>Actinomycetota</taxon>
        <taxon>Actinomycetes</taxon>
        <taxon>Mycobacteriales</taxon>
        <taxon>Mycobacteriaceae</taxon>
        <taxon>Mycobacterium</taxon>
    </lineage>
</organism>
<evidence type="ECO:0000313" key="1">
    <source>
        <dbReference type="EMBL" id="MCV7377601.1"/>
    </source>
</evidence>
<dbReference type="Proteomes" id="UP001141650">
    <property type="component" value="Unassembled WGS sequence"/>
</dbReference>
<accession>A0AA41XJX6</accession>
<dbReference type="RefSeq" id="WP_083136530.1">
    <property type="nucleotide sequence ID" value="NZ_JACKVH010000008.1"/>
</dbReference>